<feature type="transmembrane region" description="Helical" evidence="11">
    <location>
        <begin position="177"/>
        <end position="197"/>
    </location>
</feature>
<protein>
    <recommendedName>
        <fullName evidence="11">Quinol oxidase subunit 3</fullName>
        <ecNumber evidence="11">1.10.3.-</ecNumber>
    </recommendedName>
</protein>
<keyword evidence="5 11" id="KW-1003">Cell membrane</keyword>
<evidence type="ECO:0000256" key="9">
    <source>
        <dbReference type="ARBA" id="ARBA00023136"/>
    </source>
</evidence>
<keyword evidence="7 11" id="KW-1133">Transmembrane helix</keyword>
<name>A0A239ZQZ0_9STAP</name>
<comment type="catalytic activity">
    <reaction evidence="1 11">
        <text>2 a quinol + O2 = 2 a quinone + 2 H2O</text>
        <dbReference type="Rhea" id="RHEA:55376"/>
        <dbReference type="ChEBI" id="CHEBI:15377"/>
        <dbReference type="ChEBI" id="CHEBI:15379"/>
        <dbReference type="ChEBI" id="CHEBI:24646"/>
        <dbReference type="ChEBI" id="CHEBI:132124"/>
    </reaction>
</comment>
<dbReference type="GO" id="GO:0042773">
    <property type="term" value="P:ATP synthesis coupled electron transport"/>
    <property type="evidence" value="ECO:0007669"/>
    <property type="project" value="UniProtKB-UniRule"/>
</dbReference>
<comment type="function">
    <text evidence="2 11">Catalyzes quinol oxidation with the concomitant reduction of oxygen to water.</text>
</comment>
<proteinExistence type="inferred from homology"/>
<evidence type="ECO:0000256" key="3">
    <source>
        <dbReference type="ARBA" id="ARBA00004651"/>
    </source>
</evidence>
<dbReference type="KEGG" id="sste:SAMEA4384403_1781"/>
<gene>
    <name evidence="13" type="primary">qoxC_2</name>
    <name evidence="13" type="ORF">SAMEA4384403_01781</name>
</gene>
<dbReference type="CDD" id="cd02863">
    <property type="entry name" value="Ubiquinol_oxidase_III"/>
    <property type="match status" value="1"/>
</dbReference>
<sequence length="202" mass="22842">MSKEQHQTIDTVNETGQLNKLGFWVFLTAEVALFGTLFATFLVLQKSGSFGGFETPELFELPLVMIMTFLLLVSSYTCGIGVHYMRKENVKMMMVWMFITLLLGAGFVGFEIYEFAHYVQEGVTPQLASFWSGFFILLGTHGLHVTVGIFWITGVLIQIARRGLNEHNAPKVFIGSLYWHFLDVVWIFIFTLVYLVGMVSGS</sequence>
<evidence type="ECO:0000256" key="2">
    <source>
        <dbReference type="ARBA" id="ARBA00003308"/>
    </source>
</evidence>
<organism evidence="13 14">
    <name type="scientific">Mammaliicoccus stepanovicii</name>
    <dbReference type="NCBI Taxonomy" id="643214"/>
    <lineage>
        <taxon>Bacteria</taxon>
        <taxon>Bacillati</taxon>
        <taxon>Bacillota</taxon>
        <taxon>Bacilli</taxon>
        <taxon>Bacillales</taxon>
        <taxon>Staphylococcaceae</taxon>
        <taxon>Mammaliicoccus</taxon>
    </lineage>
</organism>
<dbReference type="RefSeq" id="WP_095088744.1">
    <property type="nucleotide sequence ID" value="NZ_BMDM01000004.1"/>
</dbReference>
<reference evidence="13 14" key="1">
    <citation type="submission" date="2017-06" db="EMBL/GenBank/DDBJ databases">
        <authorList>
            <consortium name="Pathogen Informatics"/>
        </authorList>
    </citation>
    <scope>NUCLEOTIDE SEQUENCE [LARGE SCALE GENOMIC DNA]</scope>
    <source>
        <strain evidence="13 14">NCTC13839</strain>
    </source>
</reference>
<keyword evidence="8 11" id="KW-0560">Oxidoreductase</keyword>
<evidence type="ECO:0000256" key="4">
    <source>
        <dbReference type="ARBA" id="ARBA00010581"/>
    </source>
</evidence>
<dbReference type="EC" id="1.10.3.-" evidence="11"/>
<evidence type="ECO:0000259" key="12">
    <source>
        <dbReference type="PROSITE" id="PS50253"/>
    </source>
</evidence>
<dbReference type="EMBL" id="LT906462">
    <property type="protein sequence ID" value="SNV73223.1"/>
    <property type="molecule type" value="Genomic_DNA"/>
</dbReference>
<dbReference type="NCBIfam" id="TIGR02897">
    <property type="entry name" value="QoxC"/>
    <property type="match status" value="1"/>
</dbReference>
<dbReference type="PROSITE" id="PS50253">
    <property type="entry name" value="COX3"/>
    <property type="match status" value="1"/>
</dbReference>
<dbReference type="Pfam" id="PF00510">
    <property type="entry name" value="COX3"/>
    <property type="match status" value="1"/>
</dbReference>
<feature type="transmembrane region" description="Helical" evidence="11">
    <location>
        <begin position="63"/>
        <end position="82"/>
    </location>
</feature>
<feature type="transmembrane region" description="Helical" evidence="11">
    <location>
        <begin position="94"/>
        <end position="113"/>
    </location>
</feature>
<dbReference type="AlphaFoldDB" id="A0A239ZQZ0"/>
<dbReference type="Gene3D" id="1.20.120.80">
    <property type="entry name" value="Cytochrome c oxidase, subunit III, four-helix bundle"/>
    <property type="match status" value="1"/>
</dbReference>
<dbReference type="GO" id="GO:0019646">
    <property type="term" value="P:aerobic electron transport chain"/>
    <property type="evidence" value="ECO:0007669"/>
    <property type="project" value="UniProtKB-UniRule"/>
</dbReference>
<dbReference type="SUPFAM" id="SSF81452">
    <property type="entry name" value="Cytochrome c oxidase subunit III-like"/>
    <property type="match status" value="1"/>
</dbReference>
<keyword evidence="6 10" id="KW-0812">Transmembrane</keyword>
<evidence type="ECO:0000313" key="13">
    <source>
        <dbReference type="EMBL" id="SNV73223.1"/>
    </source>
</evidence>
<evidence type="ECO:0000313" key="14">
    <source>
        <dbReference type="Proteomes" id="UP000242084"/>
    </source>
</evidence>
<dbReference type="Proteomes" id="UP000242084">
    <property type="component" value="Chromosome 1"/>
</dbReference>
<dbReference type="InterPro" id="IPR024791">
    <property type="entry name" value="Cyt_c/ubiquinol_Oxase_su3"/>
</dbReference>
<dbReference type="GO" id="GO:0016491">
    <property type="term" value="F:oxidoreductase activity"/>
    <property type="evidence" value="ECO:0007669"/>
    <property type="project" value="UniProtKB-KW"/>
</dbReference>
<evidence type="ECO:0000256" key="1">
    <source>
        <dbReference type="ARBA" id="ARBA00000725"/>
    </source>
</evidence>
<evidence type="ECO:0000256" key="6">
    <source>
        <dbReference type="ARBA" id="ARBA00022692"/>
    </source>
</evidence>
<evidence type="ECO:0000256" key="10">
    <source>
        <dbReference type="RuleBase" id="RU003376"/>
    </source>
</evidence>
<feature type="transmembrane region" description="Helical" evidence="11">
    <location>
        <begin position="133"/>
        <end position="157"/>
    </location>
</feature>
<comment type="subcellular location">
    <subcellularLocation>
        <location evidence="3 10">Cell membrane</location>
        <topology evidence="3 10">Multi-pass membrane protein</topology>
    </subcellularLocation>
</comment>
<evidence type="ECO:0000256" key="5">
    <source>
        <dbReference type="ARBA" id="ARBA00022475"/>
    </source>
</evidence>
<feature type="domain" description="Heme-copper oxidase subunit III family profile" evidence="12">
    <location>
        <begin position="20"/>
        <end position="198"/>
    </location>
</feature>
<dbReference type="InterPro" id="IPR014246">
    <property type="entry name" value="QoxC"/>
</dbReference>
<dbReference type="PANTHER" id="PTHR11403">
    <property type="entry name" value="CYTOCHROME C OXIDASE SUBUNIT III"/>
    <property type="match status" value="1"/>
</dbReference>
<accession>A0A239ZQZ0</accession>
<dbReference type="InterPro" id="IPR000298">
    <property type="entry name" value="Cyt_c_oxidase-like_su3"/>
</dbReference>
<dbReference type="OrthoDB" id="9810850at2"/>
<dbReference type="GO" id="GO:0005886">
    <property type="term" value="C:plasma membrane"/>
    <property type="evidence" value="ECO:0007669"/>
    <property type="project" value="UniProtKB-SubCell"/>
</dbReference>
<keyword evidence="9 11" id="KW-0472">Membrane</keyword>
<evidence type="ECO:0000256" key="7">
    <source>
        <dbReference type="ARBA" id="ARBA00022989"/>
    </source>
</evidence>
<evidence type="ECO:0000256" key="8">
    <source>
        <dbReference type="ARBA" id="ARBA00023002"/>
    </source>
</evidence>
<dbReference type="PANTHER" id="PTHR11403:SF2">
    <property type="entry name" value="CYTOCHROME BO(3) UBIQUINOL OXIDASE SUBUNIT 3"/>
    <property type="match status" value="1"/>
</dbReference>
<feature type="transmembrane region" description="Helical" evidence="11">
    <location>
        <begin position="21"/>
        <end position="43"/>
    </location>
</feature>
<comment type="similarity">
    <text evidence="4 10">Belongs to the cytochrome c oxidase subunit 3 family.</text>
</comment>
<dbReference type="FunFam" id="1.20.120.80:FF:000001">
    <property type="entry name" value="Cytochrome (Ubi)quinol oxidase subunit III"/>
    <property type="match status" value="1"/>
</dbReference>
<evidence type="ECO:0000256" key="11">
    <source>
        <dbReference type="RuleBase" id="RU367152"/>
    </source>
</evidence>
<keyword evidence="14" id="KW-1185">Reference proteome</keyword>
<dbReference type="InterPro" id="IPR033946">
    <property type="entry name" value="Ubiquinol_oxase_su3_dom"/>
</dbReference>
<dbReference type="InterPro" id="IPR035973">
    <property type="entry name" value="Cyt_c_oxidase_su3-like_sf"/>
</dbReference>
<dbReference type="InterPro" id="IPR013833">
    <property type="entry name" value="Cyt_c_oxidase_su3_a-hlx"/>
</dbReference>
<dbReference type="GO" id="GO:0004129">
    <property type="term" value="F:cytochrome-c oxidase activity"/>
    <property type="evidence" value="ECO:0007669"/>
    <property type="project" value="UniProtKB-UniRule"/>
</dbReference>